<dbReference type="PROSITE" id="PS50011">
    <property type="entry name" value="PROTEIN_KINASE_DOM"/>
    <property type="match status" value="1"/>
</dbReference>
<evidence type="ECO:0000256" key="2">
    <source>
        <dbReference type="ARBA" id="ARBA00022614"/>
    </source>
</evidence>
<dbReference type="InterPro" id="IPR001611">
    <property type="entry name" value="Leu-rich_rpt"/>
</dbReference>
<comment type="subcellular location">
    <subcellularLocation>
        <location evidence="1">Membrane</location>
    </subcellularLocation>
</comment>
<sequence length="443" mass="49380">MSNTLNLSRNSLIGSLPLEVGRLTSTYALDVSENKLAGEIPQTFGGCLGLEYLMMQGNYFQGMIPSALASLKVLCWSINRRNDRSSITSEVDWALRVSYHELYQPTSGFSSKFLIGSGSFGSIYKGRLDQHEGRQVAINVLNLQRARTSKSFMAECNTLRNIRHRNLAKILSCCSSIDLKGNEFKALIYEFMENGSLDTWLHPEVAQVQSSTTLNYIQRLNAAIDVASALCYLHDECETPVIHCDLKPGNIVLDHVMSAQISDIGLARLLPNITSNYSQQRDSSIVVKGSIGYVAPELQNMAWAVRHQCMGIYRYGILLLEMFTGRRPTDDVFQDGLTLHNHVKMALPGEVMSIIDPILIAKEREAQTEVAATYEEKDDDDYERDEILEEGDSNHVLSLSCKTCLVSILEIGLACSTDAVPKVRMTMKDVLRELHCIKVLILG</sequence>
<dbReference type="EMBL" id="JAVXUO010000629">
    <property type="protein sequence ID" value="KAK2990688.1"/>
    <property type="molecule type" value="Genomic_DNA"/>
</dbReference>
<dbReference type="Gene3D" id="3.30.200.20">
    <property type="entry name" value="Phosphorylase Kinase, domain 1"/>
    <property type="match status" value="1"/>
</dbReference>
<reference evidence="8" key="1">
    <citation type="submission" date="2022-12" db="EMBL/GenBank/DDBJ databases">
        <title>Draft genome assemblies for two species of Escallonia (Escalloniales).</title>
        <authorList>
            <person name="Chanderbali A."/>
            <person name="Dervinis C."/>
            <person name="Anghel I."/>
            <person name="Soltis D."/>
            <person name="Soltis P."/>
            <person name="Zapata F."/>
        </authorList>
    </citation>
    <scope>NUCLEOTIDE SEQUENCE</scope>
    <source>
        <strain evidence="8">UCBG92.1500</strain>
        <tissue evidence="8">Leaf</tissue>
    </source>
</reference>
<evidence type="ECO:0000256" key="4">
    <source>
        <dbReference type="ARBA" id="ARBA00022737"/>
    </source>
</evidence>
<dbReference type="PROSITE" id="PS00108">
    <property type="entry name" value="PROTEIN_KINASE_ST"/>
    <property type="match status" value="1"/>
</dbReference>
<name>A0AA88URI8_9ASTE</name>
<organism evidence="8 9">
    <name type="scientific">Escallonia rubra</name>
    <dbReference type="NCBI Taxonomy" id="112253"/>
    <lineage>
        <taxon>Eukaryota</taxon>
        <taxon>Viridiplantae</taxon>
        <taxon>Streptophyta</taxon>
        <taxon>Embryophyta</taxon>
        <taxon>Tracheophyta</taxon>
        <taxon>Spermatophyta</taxon>
        <taxon>Magnoliopsida</taxon>
        <taxon>eudicotyledons</taxon>
        <taxon>Gunneridae</taxon>
        <taxon>Pentapetalae</taxon>
        <taxon>asterids</taxon>
        <taxon>campanulids</taxon>
        <taxon>Escalloniales</taxon>
        <taxon>Escalloniaceae</taxon>
        <taxon>Escallonia</taxon>
    </lineage>
</organism>
<keyword evidence="3" id="KW-0812">Transmembrane</keyword>
<dbReference type="SUPFAM" id="SSF52058">
    <property type="entry name" value="L domain-like"/>
    <property type="match status" value="1"/>
</dbReference>
<evidence type="ECO:0000313" key="9">
    <source>
        <dbReference type="Proteomes" id="UP001187471"/>
    </source>
</evidence>
<evidence type="ECO:0000256" key="3">
    <source>
        <dbReference type="ARBA" id="ARBA00022692"/>
    </source>
</evidence>
<dbReference type="PANTHER" id="PTHR27008">
    <property type="entry name" value="OS04G0122200 PROTEIN"/>
    <property type="match status" value="1"/>
</dbReference>
<evidence type="ECO:0000256" key="5">
    <source>
        <dbReference type="ARBA" id="ARBA00022989"/>
    </source>
</evidence>
<dbReference type="Gene3D" id="3.80.10.10">
    <property type="entry name" value="Ribonuclease Inhibitor"/>
    <property type="match status" value="1"/>
</dbReference>
<evidence type="ECO:0000256" key="6">
    <source>
        <dbReference type="ARBA" id="ARBA00023136"/>
    </source>
</evidence>
<keyword evidence="9" id="KW-1185">Reference proteome</keyword>
<keyword evidence="4" id="KW-0677">Repeat</keyword>
<dbReference type="FunFam" id="3.30.200.20:FF:000432">
    <property type="entry name" value="LRR receptor-like serine/threonine-protein kinase EFR"/>
    <property type="match status" value="1"/>
</dbReference>
<dbReference type="GO" id="GO:0004672">
    <property type="term" value="F:protein kinase activity"/>
    <property type="evidence" value="ECO:0007669"/>
    <property type="project" value="InterPro"/>
</dbReference>
<dbReference type="InterPro" id="IPR051809">
    <property type="entry name" value="Plant_receptor-like_S/T_kinase"/>
</dbReference>
<dbReference type="InterPro" id="IPR011009">
    <property type="entry name" value="Kinase-like_dom_sf"/>
</dbReference>
<evidence type="ECO:0000256" key="1">
    <source>
        <dbReference type="ARBA" id="ARBA00004370"/>
    </source>
</evidence>
<dbReference type="SUPFAM" id="SSF56112">
    <property type="entry name" value="Protein kinase-like (PK-like)"/>
    <property type="match status" value="1"/>
</dbReference>
<proteinExistence type="predicted"/>
<dbReference type="Proteomes" id="UP001187471">
    <property type="component" value="Unassembled WGS sequence"/>
</dbReference>
<dbReference type="Pfam" id="PF07714">
    <property type="entry name" value="PK_Tyr_Ser-Thr"/>
    <property type="match status" value="1"/>
</dbReference>
<dbReference type="GO" id="GO:0005524">
    <property type="term" value="F:ATP binding"/>
    <property type="evidence" value="ECO:0007669"/>
    <property type="project" value="InterPro"/>
</dbReference>
<dbReference type="InterPro" id="IPR008271">
    <property type="entry name" value="Ser/Thr_kinase_AS"/>
</dbReference>
<comment type="caution">
    <text evidence="8">The sequence shown here is derived from an EMBL/GenBank/DDBJ whole genome shotgun (WGS) entry which is preliminary data.</text>
</comment>
<keyword evidence="5" id="KW-1133">Transmembrane helix</keyword>
<dbReference type="InterPro" id="IPR032675">
    <property type="entry name" value="LRR_dom_sf"/>
</dbReference>
<accession>A0AA88URI8</accession>
<dbReference type="Pfam" id="PF00560">
    <property type="entry name" value="LRR_1"/>
    <property type="match status" value="1"/>
</dbReference>
<evidence type="ECO:0000313" key="8">
    <source>
        <dbReference type="EMBL" id="KAK2990688.1"/>
    </source>
</evidence>
<dbReference type="InterPro" id="IPR001245">
    <property type="entry name" value="Ser-Thr/Tyr_kinase_cat_dom"/>
</dbReference>
<protein>
    <recommendedName>
        <fullName evidence="7">Protein kinase domain-containing protein</fullName>
    </recommendedName>
</protein>
<dbReference type="AlphaFoldDB" id="A0AA88URI8"/>
<keyword evidence="2" id="KW-0433">Leucine-rich repeat</keyword>
<evidence type="ECO:0000259" key="7">
    <source>
        <dbReference type="PROSITE" id="PS50011"/>
    </source>
</evidence>
<dbReference type="Gene3D" id="1.10.510.10">
    <property type="entry name" value="Transferase(Phosphotransferase) domain 1"/>
    <property type="match status" value="1"/>
</dbReference>
<dbReference type="InterPro" id="IPR000719">
    <property type="entry name" value="Prot_kinase_dom"/>
</dbReference>
<dbReference type="SMART" id="SM00220">
    <property type="entry name" value="S_TKc"/>
    <property type="match status" value="1"/>
</dbReference>
<feature type="domain" description="Protein kinase" evidence="7">
    <location>
        <begin position="109"/>
        <end position="398"/>
    </location>
</feature>
<gene>
    <name evidence="8" type="ORF">RJ640_000109</name>
</gene>
<dbReference type="GO" id="GO:0016020">
    <property type="term" value="C:membrane"/>
    <property type="evidence" value="ECO:0007669"/>
    <property type="project" value="UniProtKB-SubCell"/>
</dbReference>
<dbReference type="PANTHER" id="PTHR27008:SF592">
    <property type="entry name" value="LEUCINE-RICH REPEAT RECEPTOR-LIKE PROTEIN KINASE FAMILY PROTEIN-RELATED"/>
    <property type="match status" value="1"/>
</dbReference>
<keyword evidence="6" id="KW-0472">Membrane</keyword>